<dbReference type="SUPFAM" id="SSF56601">
    <property type="entry name" value="beta-lactamase/transpeptidase-like"/>
    <property type="match status" value="1"/>
</dbReference>
<evidence type="ECO:0000313" key="2">
    <source>
        <dbReference type="EMBL" id="GED66763.1"/>
    </source>
</evidence>
<accession>A0ABQ0TFN9</accession>
<comment type="caution">
    <text evidence="2">The sequence shown here is derived from an EMBL/GenBank/DDBJ whole genome shotgun (WGS) entry which is preliminary data.</text>
</comment>
<dbReference type="InterPro" id="IPR050491">
    <property type="entry name" value="AmpC-like"/>
</dbReference>
<reference evidence="2 3" key="1">
    <citation type="submission" date="2019-06" db="EMBL/GenBank/DDBJ databases">
        <title>Whole genome shotgun sequence of Brevibacillus reuszeri NBRC 15719.</title>
        <authorList>
            <person name="Hosoyama A."/>
            <person name="Uohara A."/>
            <person name="Ohji S."/>
            <person name="Ichikawa N."/>
        </authorList>
    </citation>
    <scope>NUCLEOTIDE SEQUENCE [LARGE SCALE GENOMIC DNA]</scope>
    <source>
        <strain evidence="2 3">NBRC 15719</strain>
    </source>
</reference>
<dbReference type="Gene3D" id="3.40.710.10">
    <property type="entry name" value="DD-peptidase/beta-lactamase superfamily"/>
    <property type="match status" value="1"/>
</dbReference>
<proteinExistence type="predicted"/>
<dbReference type="EMBL" id="BJON01000002">
    <property type="protein sequence ID" value="GED66763.1"/>
    <property type="molecule type" value="Genomic_DNA"/>
</dbReference>
<name>A0ABQ0TFN9_9BACL</name>
<organism evidence="2 3">
    <name type="scientific">Brevibacillus reuszeri</name>
    <dbReference type="NCBI Taxonomy" id="54915"/>
    <lineage>
        <taxon>Bacteria</taxon>
        <taxon>Bacillati</taxon>
        <taxon>Bacillota</taxon>
        <taxon>Bacilli</taxon>
        <taxon>Bacillales</taxon>
        <taxon>Paenibacillaceae</taxon>
        <taxon>Brevibacillus</taxon>
    </lineage>
</organism>
<dbReference type="Pfam" id="PF00144">
    <property type="entry name" value="Beta-lactamase"/>
    <property type="match status" value="1"/>
</dbReference>
<evidence type="ECO:0000313" key="3">
    <source>
        <dbReference type="Proteomes" id="UP000319578"/>
    </source>
</evidence>
<dbReference type="InterPro" id="IPR012338">
    <property type="entry name" value="Beta-lactam/transpept-like"/>
</dbReference>
<dbReference type="PANTHER" id="PTHR46825:SF9">
    <property type="entry name" value="BETA-LACTAMASE-RELATED DOMAIN-CONTAINING PROTEIN"/>
    <property type="match status" value="1"/>
</dbReference>
<protein>
    <recommendedName>
        <fullName evidence="1">Beta-lactamase-related domain-containing protein</fullName>
    </recommendedName>
</protein>
<dbReference type="PANTHER" id="PTHR46825">
    <property type="entry name" value="D-ALANYL-D-ALANINE-CARBOXYPEPTIDASE/ENDOPEPTIDASE AMPH"/>
    <property type="match status" value="1"/>
</dbReference>
<sequence length="532" mass="59112">MLGMNVMVTAKIDSIFSRWQDGVCPGGQVLVRKDGEIIYDKCFGYASLEHKLPITGETVFHVASVSKQVTVMCVLLLHEDKLLDIDDDIRVYIADLVAFSEPVSIRNLMNNVSGVRDQWELLMLQGVRIDDTITQQDAKDVIASQAELNFPPLSRYMYSNANFTLLAEIVERVSGKSLNELARERIFAPLGMSQTCFKDRYWQMIPNRAESYKLVGSEYVHAVLNYGTYGATSLNTTATDFLKWMENLKNPVICNKETLSLLLACPTLLDGTISQYAGGIAVADPKMYKGRPFVGHDGSDAAFKSSTVRFTEEDIEIIIFSNTETVSLGSAVNQIADIVMGVEASQTVATEVPEFYRAEFDERDAAGLYFTRGEVSMIVEVTKQGDQLWMREGYGASPLSHLDGNRYRLSTLDADLFLGKSAGMRFGARFFELEKRENGSGNCEEWSGYTGKYESGEVRTRYEVLAEAGELFISHHRNGKHLMAQIAPDQFVASIGQNLFGITISFTRGDKGEVTGCLFSSSRLSNVAFTKV</sequence>
<dbReference type="Proteomes" id="UP000319578">
    <property type="component" value="Unassembled WGS sequence"/>
</dbReference>
<evidence type="ECO:0000259" key="1">
    <source>
        <dbReference type="Pfam" id="PF00144"/>
    </source>
</evidence>
<dbReference type="InterPro" id="IPR001466">
    <property type="entry name" value="Beta-lactam-related"/>
</dbReference>
<feature type="domain" description="Beta-lactamase-related" evidence="1">
    <location>
        <begin position="18"/>
        <end position="325"/>
    </location>
</feature>
<gene>
    <name evidence="2" type="ORF">BRE01_04650</name>
</gene>
<keyword evidence="3" id="KW-1185">Reference proteome</keyword>